<keyword evidence="3" id="KW-1185">Reference proteome</keyword>
<evidence type="ECO:0000313" key="2">
    <source>
        <dbReference type="EMBL" id="KPV50093.1"/>
    </source>
</evidence>
<sequence>MTHSHTQADLPRCRAMLGQPNDYLDGDLAAELCQALETHMAGCHDCQIVFDTLGQTVRLYHSLDDAPAELPADIEARLLLRLQEKASSAARSEH</sequence>
<gene>
    <name evidence="2" type="ORF">SE17_28965</name>
</gene>
<dbReference type="Proteomes" id="UP000050509">
    <property type="component" value="Unassembled WGS sequence"/>
</dbReference>
<organism evidence="2 3">
    <name type="scientific">Kouleothrix aurantiaca</name>
    <dbReference type="NCBI Taxonomy" id="186479"/>
    <lineage>
        <taxon>Bacteria</taxon>
        <taxon>Bacillati</taxon>
        <taxon>Chloroflexota</taxon>
        <taxon>Chloroflexia</taxon>
        <taxon>Chloroflexales</taxon>
        <taxon>Roseiflexineae</taxon>
        <taxon>Roseiflexaceae</taxon>
        <taxon>Kouleothrix</taxon>
    </lineage>
</organism>
<dbReference type="Gene3D" id="1.10.10.1320">
    <property type="entry name" value="Anti-sigma factor, zinc-finger domain"/>
    <property type="match status" value="1"/>
</dbReference>
<comment type="caution">
    <text evidence="2">The sequence shown here is derived from an EMBL/GenBank/DDBJ whole genome shotgun (WGS) entry which is preliminary data.</text>
</comment>
<dbReference type="InterPro" id="IPR041916">
    <property type="entry name" value="Anti_sigma_zinc_sf"/>
</dbReference>
<evidence type="ECO:0000313" key="3">
    <source>
        <dbReference type="Proteomes" id="UP000050509"/>
    </source>
</evidence>
<evidence type="ECO:0000259" key="1">
    <source>
        <dbReference type="Pfam" id="PF13490"/>
    </source>
</evidence>
<name>A0A0N8PRJ4_9CHLR</name>
<reference evidence="2 3" key="1">
    <citation type="submission" date="2015-09" db="EMBL/GenBank/DDBJ databases">
        <title>Draft genome sequence of Kouleothrix aurantiaca JCM 19913.</title>
        <authorList>
            <person name="Hemp J."/>
        </authorList>
    </citation>
    <scope>NUCLEOTIDE SEQUENCE [LARGE SCALE GENOMIC DNA]</scope>
    <source>
        <strain evidence="2 3">COM-B</strain>
    </source>
</reference>
<dbReference type="EMBL" id="LJCR01001584">
    <property type="protein sequence ID" value="KPV50093.1"/>
    <property type="molecule type" value="Genomic_DNA"/>
</dbReference>
<protein>
    <recommendedName>
        <fullName evidence="1">Putative zinc-finger domain-containing protein</fullName>
    </recommendedName>
</protein>
<accession>A0A0N8PRJ4</accession>
<dbReference type="AlphaFoldDB" id="A0A0N8PRJ4"/>
<feature type="domain" description="Putative zinc-finger" evidence="1">
    <location>
        <begin position="22"/>
        <end position="47"/>
    </location>
</feature>
<proteinExistence type="predicted"/>
<dbReference type="InterPro" id="IPR027383">
    <property type="entry name" value="Znf_put"/>
</dbReference>
<dbReference type="Pfam" id="PF13490">
    <property type="entry name" value="zf-HC2"/>
    <property type="match status" value="1"/>
</dbReference>